<gene>
    <name evidence="3" type="ORF">PEX2_041160</name>
</gene>
<dbReference type="InterPro" id="IPR002347">
    <property type="entry name" value="SDR_fam"/>
</dbReference>
<dbReference type="OrthoDB" id="1879366at2759"/>
<accession>A0A0A2JT19</accession>
<dbReference type="GO" id="GO:0003824">
    <property type="term" value="F:catalytic activity"/>
    <property type="evidence" value="ECO:0007669"/>
    <property type="project" value="InterPro"/>
</dbReference>
<dbReference type="SUPFAM" id="SSF75304">
    <property type="entry name" value="Amidase signature (AS) enzymes"/>
    <property type="match status" value="1"/>
</dbReference>
<evidence type="ECO:0000256" key="1">
    <source>
        <dbReference type="ARBA" id="ARBA00022857"/>
    </source>
</evidence>
<dbReference type="InterPro" id="IPR000120">
    <property type="entry name" value="Amidase"/>
</dbReference>
<dbReference type="Gene3D" id="3.40.50.720">
    <property type="entry name" value="NAD(P)-binding Rossmann-like Domain"/>
    <property type="match status" value="1"/>
</dbReference>
<dbReference type="Pfam" id="PF00106">
    <property type="entry name" value="adh_short"/>
    <property type="match status" value="1"/>
</dbReference>
<protein>
    <submittedName>
        <fullName evidence="3">Amidase</fullName>
    </submittedName>
</protein>
<dbReference type="RefSeq" id="XP_016599562.1">
    <property type="nucleotide sequence ID" value="XM_016741391.1"/>
</dbReference>
<evidence type="ECO:0000259" key="2">
    <source>
        <dbReference type="Pfam" id="PF01425"/>
    </source>
</evidence>
<evidence type="ECO:0000313" key="3">
    <source>
        <dbReference type="EMBL" id="KGO57986.1"/>
    </source>
</evidence>
<organism evidence="3 4">
    <name type="scientific">Penicillium expansum</name>
    <name type="common">Blue mold rot fungus</name>
    <dbReference type="NCBI Taxonomy" id="27334"/>
    <lineage>
        <taxon>Eukaryota</taxon>
        <taxon>Fungi</taxon>
        <taxon>Dikarya</taxon>
        <taxon>Ascomycota</taxon>
        <taxon>Pezizomycotina</taxon>
        <taxon>Eurotiomycetes</taxon>
        <taxon>Eurotiomycetidae</taxon>
        <taxon>Eurotiales</taxon>
        <taxon>Aspergillaceae</taxon>
        <taxon>Penicillium</taxon>
    </lineage>
</organism>
<dbReference type="STRING" id="27334.A0A0A2JT19"/>
<proteinExistence type="predicted"/>
<feature type="domain" description="Amidase" evidence="2">
    <location>
        <begin position="461"/>
        <end position="912"/>
    </location>
</feature>
<dbReference type="Proteomes" id="UP000030143">
    <property type="component" value="Unassembled WGS sequence"/>
</dbReference>
<dbReference type="InterPro" id="IPR020904">
    <property type="entry name" value="Sc_DH/Rdtase_CS"/>
</dbReference>
<sequence>MSSLFTDSLFGVKGYVAVVTGGSSGLGFMIARGLVRNGAKVYIVALPSEPIEKKVAELNELGKEFGGSAHGIPCDVSDKQAIQDLATQVGQQERHVDMLISNAGIRRDPPVQCNVLEASLSELQASMWSSRHSDWADTFCVNTTAHYFLSVAFLPLLEAASRLELPGGRVGRSEGRGVVVMTSSCASMHNATNVDLTSYATSKAATDHLVKLLAAKFSRFYVRVVGINPGFVPSNMNPVGEEGNLFSALFDRVPAKRAGIEDDIAGTILYLVSRAGAYVDGISLCVDGGRILLANDVSISRYLGGWAHLTALFHRIDRHTQDIIMIHHSTQRYSRLLLKRERKYIKILHLFSLLWEAITTMSIVSISDGVGSKINEKSLRSFAAQLHIETLDDKDAEDYLTLLRSLEAVLRSIDNATDYIAPDLLPQTTLEHRNFWKPAPENNPFNGWSHQCDIRSAVPTRNLLGGRTVAIKDSIYVGGLPTTLGVPQSLFAQGNEYPISPIDAVVVSRILGAGGIIKGTSTCESFCASPLSFTSATGTVHNPLLYNHTAGGSSSGSAVLVAAHRLASRSGSSMGQTVELAIGTDQAGSVRIPASYNGLYGLKPTFGLVPYTGAGSMSPMIDHLGPLAAKLEDIAVLLEVMAGYDGYDPRMTPESPLVHQVKPYVELLLQTRQEIHSTSRPGHKLRIGLLKESFHMPGVAADVRDIVYQAAKRYFEAVGASVIEVSIPMHQQGPAIWTAATRPSMSSYLCQGNPSGHLSFLSPHAQIKWPPSQETYDTLTCTNPAVVNIMLSEKFARESSKAGLEAKAHRMVFALRAAYDSALEHVDILVTPCAPTVAMPHPDPNGPDGRRASVLDRLGVAVGLTSNTCPFNVTGHPGLNVPCGFSTAEGHPDVPLPVGMQIVTKRWADERLIEAAALFERGREILESKVDGLSPKGDCCDSSR</sequence>
<dbReference type="VEuPathDB" id="FungiDB:PEXP_018670"/>
<dbReference type="InterPro" id="IPR023631">
    <property type="entry name" value="Amidase_dom"/>
</dbReference>
<dbReference type="PANTHER" id="PTHR11895:SF171">
    <property type="entry name" value="AMIDASE DOMAIN-CONTAINING PROTEIN"/>
    <property type="match status" value="1"/>
</dbReference>
<reference evidence="3 4" key="1">
    <citation type="journal article" date="2015" name="Mol. Plant Microbe Interact.">
        <title>Genome, transcriptome, and functional analyses of Penicillium expansum provide new insights into secondary metabolism and pathogenicity.</title>
        <authorList>
            <person name="Ballester A.R."/>
            <person name="Marcet-Houben M."/>
            <person name="Levin E."/>
            <person name="Sela N."/>
            <person name="Selma-Lazaro C."/>
            <person name="Carmona L."/>
            <person name="Wisniewski M."/>
            <person name="Droby S."/>
            <person name="Gonzalez-Candelas L."/>
            <person name="Gabaldon T."/>
        </authorList>
    </citation>
    <scope>NUCLEOTIDE SEQUENCE [LARGE SCALE GENOMIC DNA]</scope>
    <source>
        <strain evidence="3 4">MD-8</strain>
    </source>
</reference>
<dbReference type="InterPro" id="IPR036928">
    <property type="entry name" value="AS_sf"/>
</dbReference>
<dbReference type="HOGENOM" id="CLU_010541_0_0_1"/>
<dbReference type="InterPro" id="IPR036291">
    <property type="entry name" value="NAD(P)-bd_dom_sf"/>
</dbReference>
<dbReference type="AlphaFoldDB" id="A0A0A2JT19"/>
<name>A0A0A2JT19_PENEN</name>
<dbReference type="GeneID" id="27676810"/>
<comment type="caution">
    <text evidence="3">The sequence shown here is derived from an EMBL/GenBank/DDBJ whole genome shotgun (WGS) entry which is preliminary data.</text>
</comment>
<dbReference type="PhylomeDB" id="A0A0A2JT19"/>
<evidence type="ECO:0000313" key="4">
    <source>
        <dbReference type="Proteomes" id="UP000030143"/>
    </source>
</evidence>
<dbReference type="PRINTS" id="PR00081">
    <property type="entry name" value="GDHRDH"/>
</dbReference>
<dbReference type="Pfam" id="PF01425">
    <property type="entry name" value="Amidase"/>
    <property type="match status" value="1"/>
</dbReference>
<dbReference type="Gene3D" id="3.90.1300.10">
    <property type="entry name" value="Amidase signature (AS) domain"/>
    <property type="match status" value="1"/>
</dbReference>
<dbReference type="PROSITE" id="PS00061">
    <property type="entry name" value="ADH_SHORT"/>
    <property type="match status" value="1"/>
</dbReference>
<keyword evidence="4" id="KW-1185">Reference proteome</keyword>
<dbReference type="SUPFAM" id="SSF51735">
    <property type="entry name" value="NAD(P)-binding Rossmann-fold domains"/>
    <property type="match status" value="1"/>
</dbReference>
<dbReference type="EMBL" id="JQFZ01000133">
    <property type="protein sequence ID" value="KGO57986.1"/>
    <property type="molecule type" value="Genomic_DNA"/>
</dbReference>
<keyword evidence="1" id="KW-0521">NADP</keyword>
<dbReference type="PANTHER" id="PTHR11895">
    <property type="entry name" value="TRANSAMIDASE"/>
    <property type="match status" value="1"/>
</dbReference>